<reference evidence="1 2" key="1">
    <citation type="journal article" date="2015" name="Stand. Genomic Sci.">
        <title>Genomic Encyclopedia of Bacterial and Archaeal Type Strains, Phase III: the genomes of soil and plant-associated and newly described type strains.</title>
        <authorList>
            <person name="Whitman W.B."/>
            <person name="Woyke T."/>
            <person name="Klenk H.P."/>
            <person name="Zhou Y."/>
            <person name="Lilburn T.G."/>
            <person name="Beck B.J."/>
            <person name="De Vos P."/>
            <person name="Vandamme P."/>
            <person name="Eisen J.A."/>
            <person name="Garrity G."/>
            <person name="Hugenholtz P."/>
            <person name="Kyrpides N.C."/>
        </authorList>
    </citation>
    <scope>NUCLEOTIDE SEQUENCE [LARGE SCALE GENOMIC DNA]</scope>
    <source>
        <strain evidence="1 2">VKM Ac-2540</strain>
    </source>
</reference>
<sequence>MTVRLRVSGDPDEIEIMLKVLGVVFDLSGTGRMYPNSGSAGVRVYLLARIPWAGERDHPRRGDGPQ</sequence>
<accession>A0A4Q7XAD7</accession>
<evidence type="ECO:0000313" key="2">
    <source>
        <dbReference type="Proteomes" id="UP000292027"/>
    </source>
</evidence>
<proteinExistence type="predicted"/>
<protein>
    <submittedName>
        <fullName evidence="1">Uncharacterized protein</fullName>
    </submittedName>
</protein>
<gene>
    <name evidence="1" type="ORF">EV645_2275</name>
</gene>
<keyword evidence="2" id="KW-1185">Reference proteome</keyword>
<evidence type="ECO:0000313" key="1">
    <source>
        <dbReference type="EMBL" id="RZU20054.1"/>
    </source>
</evidence>
<dbReference type="EMBL" id="SHKR01000011">
    <property type="protein sequence ID" value="RZU20054.1"/>
    <property type="molecule type" value="Genomic_DNA"/>
</dbReference>
<dbReference type="AlphaFoldDB" id="A0A4Q7XAD7"/>
<dbReference type="RefSeq" id="WP_130442375.1">
    <property type="nucleotide sequence ID" value="NZ_SHKR01000011.1"/>
</dbReference>
<name>A0A4Q7XAD7_9ACTN</name>
<comment type="caution">
    <text evidence="1">The sequence shown here is derived from an EMBL/GenBank/DDBJ whole genome shotgun (WGS) entry which is preliminary data.</text>
</comment>
<dbReference type="OrthoDB" id="4570477at2"/>
<dbReference type="Proteomes" id="UP000292027">
    <property type="component" value="Unassembled WGS sequence"/>
</dbReference>
<organism evidence="1 2">
    <name type="scientific">Kribbella rubisoli</name>
    <dbReference type="NCBI Taxonomy" id="3075929"/>
    <lineage>
        <taxon>Bacteria</taxon>
        <taxon>Bacillati</taxon>
        <taxon>Actinomycetota</taxon>
        <taxon>Actinomycetes</taxon>
        <taxon>Propionibacteriales</taxon>
        <taxon>Kribbellaceae</taxon>
        <taxon>Kribbella</taxon>
    </lineage>
</organism>